<keyword evidence="2" id="KW-1185">Reference proteome</keyword>
<dbReference type="AlphaFoldDB" id="A0A9P4IVA3"/>
<evidence type="ECO:0008006" key="3">
    <source>
        <dbReference type="Google" id="ProtNLM"/>
    </source>
</evidence>
<protein>
    <recommendedName>
        <fullName evidence="3">F-box domain-containing protein</fullName>
    </recommendedName>
</protein>
<accession>A0A9P4IVA3</accession>
<organism evidence="1 2">
    <name type="scientific">Myriangium duriaei CBS 260.36</name>
    <dbReference type="NCBI Taxonomy" id="1168546"/>
    <lineage>
        <taxon>Eukaryota</taxon>
        <taxon>Fungi</taxon>
        <taxon>Dikarya</taxon>
        <taxon>Ascomycota</taxon>
        <taxon>Pezizomycotina</taxon>
        <taxon>Dothideomycetes</taxon>
        <taxon>Dothideomycetidae</taxon>
        <taxon>Myriangiales</taxon>
        <taxon>Myriangiaceae</taxon>
        <taxon>Myriangium</taxon>
    </lineage>
</organism>
<dbReference type="Proteomes" id="UP000799439">
    <property type="component" value="Unassembled WGS sequence"/>
</dbReference>
<reference evidence="1" key="1">
    <citation type="journal article" date="2020" name="Stud. Mycol.">
        <title>101 Dothideomycetes genomes: a test case for predicting lifestyles and emergence of pathogens.</title>
        <authorList>
            <person name="Haridas S."/>
            <person name="Albert R."/>
            <person name="Binder M."/>
            <person name="Bloem J."/>
            <person name="Labutti K."/>
            <person name="Salamov A."/>
            <person name="Andreopoulos B."/>
            <person name="Baker S."/>
            <person name="Barry K."/>
            <person name="Bills G."/>
            <person name="Bluhm B."/>
            <person name="Cannon C."/>
            <person name="Castanera R."/>
            <person name="Culley D."/>
            <person name="Daum C."/>
            <person name="Ezra D."/>
            <person name="Gonzalez J."/>
            <person name="Henrissat B."/>
            <person name="Kuo A."/>
            <person name="Liang C."/>
            <person name="Lipzen A."/>
            <person name="Lutzoni F."/>
            <person name="Magnuson J."/>
            <person name="Mondo S."/>
            <person name="Nolan M."/>
            <person name="Ohm R."/>
            <person name="Pangilinan J."/>
            <person name="Park H.-J."/>
            <person name="Ramirez L."/>
            <person name="Alfaro M."/>
            <person name="Sun H."/>
            <person name="Tritt A."/>
            <person name="Yoshinaga Y."/>
            <person name="Zwiers L.-H."/>
            <person name="Turgeon B."/>
            <person name="Goodwin S."/>
            <person name="Spatafora J."/>
            <person name="Crous P."/>
            <person name="Grigoriev I."/>
        </authorList>
    </citation>
    <scope>NUCLEOTIDE SEQUENCE</scope>
    <source>
        <strain evidence="1">CBS 260.36</strain>
    </source>
</reference>
<dbReference type="EMBL" id="ML996093">
    <property type="protein sequence ID" value="KAF2148517.1"/>
    <property type="molecule type" value="Genomic_DNA"/>
</dbReference>
<dbReference type="OrthoDB" id="4358152at2759"/>
<proteinExistence type="predicted"/>
<name>A0A9P4IVA3_9PEZI</name>
<evidence type="ECO:0000313" key="2">
    <source>
        <dbReference type="Proteomes" id="UP000799439"/>
    </source>
</evidence>
<comment type="caution">
    <text evidence="1">The sequence shown here is derived from an EMBL/GenBank/DDBJ whole genome shotgun (WGS) entry which is preliminary data.</text>
</comment>
<sequence length="470" mass="52808">MSSSTTMEKLPPEILFKVLLEVTDLDTLASLLEASSTLWRLFDLRSSSAILERCLDSAYMDTDTKTVIRTIGYIREGCLPERVNSLETLRRHVTNDSITHRDCRGGNELMANMYMDYNPEKWYMRVDDIFSPNILPEHCSPATLRSILATIRSITFRTMTCLDSHLSRFRALKPRRAADPAWDPKDVKVAQLHEVPSIPMTIEDVGAPTWLEEQRVMRAFWRVQFVQDLRRAVRTGIVAWATGDLAELYSLSVPDIYDFPGIERDFNDASSEVYSRISSQELTDLTLIHMAEEHLNQHPHMPDPSWRRNGPDFVRPPEPPPPPEVEWGEPAQVVTRTDQDLLSDHWSTGSARFALTFKSIRGSQTSAMVPYRRLGVPIWCKERLDGYGLVSIPMRGSGLAEVIHDAAQNLLTWVTALGAEDVSSLVAAEKAASLRIEAARRGEPVAGASIWVGRAGARGRGGRGAWGRVR</sequence>
<gene>
    <name evidence="1" type="ORF">K461DRAFT_65259</name>
</gene>
<evidence type="ECO:0000313" key="1">
    <source>
        <dbReference type="EMBL" id="KAF2148517.1"/>
    </source>
</evidence>